<dbReference type="GO" id="GO:1904659">
    <property type="term" value="P:D-glucose transmembrane transport"/>
    <property type="evidence" value="ECO:0007669"/>
    <property type="project" value="TreeGrafter"/>
</dbReference>
<dbReference type="InterPro" id="IPR001996">
    <property type="entry name" value="PTS_IIB_1"/>
</dbReference>
<dbReference type="PROSITE" id="PS51103">
    <property type="entry name" value="PTS_EIIC_TYPE_1"/>
    <property type="match status" value="1"/>
</dbReference>
<dbReference type="PANTHER" id="PTHR30009:SF20">
    <property type="entry name" value="PTS SYSTEM GLUCOSE-SPECIFIC EIICB COMPONENT-RELATED"/>
    <property type="match status" value="1"/>
</dbReference>
<keyword evidence="9 12" id="KW-1133">Transmembrane helix</keyword>
<protein>
    <submittedName>
        <fullName evidence="15">PTS system D-glucose-specific IIB component (Glc family) /PTS system D-glucose-specific IIC component (Glc family)</fullName>
    </submittedName>
</protein>
<keyword evidence="6" id="KW-0598">Phosphotransferase system</keyword>
<dbReference type="GO" id="GO:0016301">
    <property type="term" value="F:kinase activity"/>
    <property type="evidence" value="ECO:0007669"/>
    <property type="project" value="UniProtKB-KW"/>
</dbReference>
<evidence type="ECO:0000256" key="12">
    <source>
        <dbReference type="SAM" id="Phobius"/>
    </source>
</evidence>
<evidence type="ECO:0000256" key="5">
    <source>
        <dbReference type="ARBA" id="ARBA00022679"/>
    </source>
</evidence>
<feature type="transmembrane region" description="Helical" evidence="12">
    <location>
        <begin position="371"/>
        <end position="394"/>
    </location>
</feature>
<keyword evidence="8" id="KW-0418">Kinase</keyword>
<feature type="transmembrane region" description="Helical" evidence="12">
    <location>
        <begin position="134"/>
        <end position="150"/>
    </location>
</feature>
<dbReference type="PANTHER" id="PTHR30009">
    <property type="entry name" value="CYTOCHROME C-TYPE SYNTHESIS PROTEIN AND PTS TRANSMEMBRANE COMPONENT"/>
    <property type="match status" value="1"/>
</dbReference>
<evidence type="ECO:0000256" key="2">
    <source>
        <dbReference type="ARBA" id="ARBA00022448"/>
    </source>
</evidence>
<sequence length="501" mass="54036">MARNLAATGHLRQSLNWLNTHWFKFAQHLSQALLAPIAILPAAGLMIGLAGSLSSAMPPLLSSLLSNVGQFVFAIMPLLFAVAIAVGFCRDQGAAAISAVFGYGVFTAGLGVLVADKQLPEMMLLGSNTLDTGIAGGMVLGAATCLALYLSQFVKLPVVLSFFEGRRSAPLLMLPLALLLAWLFSYVWPPLAHYIQQFSDWAVYQKPQWAFALYGTVERLLLPLGLHHIWNAPFFLEFGQYSANGEVIRGEIARYLAGDPQAGNLAGGYLIKMWGLPAAALAMWRCADKSERNRVAGIMLSAAATSWLTGVTEPIEFAFLFVAPVLYLLHALLCGFAYLICVMLGIHYGISFSQGALDLVLMWHNSANAGWLLILGPLTAVLYYGIFSTAIMVFNLKTPGRLEPLKDAGSAPRQPLVTDDSDTPLRLISALGGAANIHYLGACMTRLRLNVIDPLLVDKSRLLALGAKGVIVMGLGVQVVFGTKAEAMRQIMQRHLDQHVG</sequence>
<dbReference type="Proteomes" id="UP000294832">
    <property type="component" value="Unassembled WGS sequence"/>
</dbReference>
<reference evidence="15 16" key="1">
    <citation type="submission" date="2019-03" db="EMBL/GenBank/DDBJ databases">
        <title>Freshwater and sediment microbial communities from various areas in North America, analyzing microbe dynamics in response to fracking.</title>
        <authorList>
            <person name="Lamendella R."/>
        </authorList>
    </citation>
    <scope>NUCLEOTIDE SEQUENCE [LARGE SCALE GENOMIC DNA]</scope>
    <source>
        <strain evidence="15 16">74A</strain>
    </source>
</reference>
<evidence type="ECO:0000256" key="3">
    <source>
        <dbReference type="ARBA" id="ARBA00022475"/>
    </source>
</evidence>
<feature type="transmembrane region" description="Helical" evidence="12">
    <location>
        <begin position="327"/>
        <end position="350"/>
    </location>
</feature>
<evidence type="ECO:0000256" key="4">
    <source>
        <dbReference type="ARBA" id="ARBA00022597"/>
    </source>
</evidence>
<dbReference type="GO" id="GO:0008982">
    <property type="term" value="F:protein-N(PI)-phosphohistidine-sugar phosphotransferase activity"/>
    <property type="evidence" value="ECO:0007669"/>
    <property type="project" value="InterPro"/>
</dbReference>
<dbReference type="CDD" id="cd00212">
    <property type="entry name" value="PTS_IIB_glc"/>
    <property type="match status" value="1"/>
</dbReference>
<feature type="transmembrane region" description="Helical" evidence="12">
    <location>
        <begin position="296"/>
        <end position="321"/>
    </location>
</feature>
<keyword evidence="16" id="KW-1185">Reference proteome</keyword>
<dbReference type="EMBL" id="SLWF01000004">
    <property type="protein sequence ID" value="TCN87992.1"/>
    <property type="molecule type" value="Genomic_DNA"/>
</dbReference>
<dbReference type="InterPro" id="IPR036878">
    <property type="entry name" value="Glu_permease_IIB"/>
</dbReference>
<dbReference type="RefSeq" id="WP_133038098.1">
    <property type="nucleotide sequence ID" value="NZ_SLWF01000004.1"/>
</dbReference>
<evidence type="ECO:0000256" key="8">
    <source>
        <dbReference type="ARBA" id="ARBA00022777"/>
    </source>
</evidence>
<evidence type="ECO:0000256" key="10">
    <source>
        <dbReference type="ARBA" id="ARBA00023136"/>
    </source>
</evidence>
<keyword evidence="7 12" id="KW-0812">Transmembrane</keyword>
<organism evidence="15 16">
    <name type="scientific">Shewanella fodinae</name>
    <dbReference type="NCBI Taxonomy" id="552357"/>
    <lineage>
        <taxon>Bacteria</taxon>
        <taxon>Pseudomonadati</taxon>
        <taxon>Pseudomonadota</taxon>
        <taxon>Gammaproteobacteria</taxon>
        <taxon>Alteromonadales</taxon>
        <taxon>Shewanellaceae</taxon>
        <taxon>Shewanella</taxon>
    </lineage>
</organism>
<name>A0A4R2FI65_9GAMM</name>
<dbReference type="PROSITE" id="PS51098">
    <property type="entry name" value="PTS_EIIB_TYPE_1"/>
    <property type="match status" value="1"/>
</dbReference>
<feature type="transmembrane region" description="Helical" evidence="12">
    <location>
        <begin position="462"/>
        <end position="482"/>
    </location>
</feature>
<feature type="transmembrane region" description="Helical" evidence="12">
    <location>
        <begin position="33"/>
        <end position="56"/>
    </location>
</feature>
<feature type="transmembrane region" description="Helical" evidence="12">
    <location>
        <begin position="266"/>
        <end position="284"/>
    </location>
</feature>
<dbReference type="InterPro" id="IPR003352">
    <property type="entry name" value="PTS_EIIC"/>
</dbReference>
<proteinExistence type="predicted"/>
<dbReference type="AlphaFoldDB" id="A0A4R2FI65"/>
<evidence type="ECO:0000256" key="1">
    <source>
        <dbReference type="ARBA" id="ARBA00004651"/>
    </source>
</evidence>
<dbReference type="SUPFAM" id="SSF55604">
    <property type="entry name" value="Glucose permease domain IIB"/>
    <property type="match status" value="1"/>
</dbReference>
<keyword evidence="5" id="KW-0808">Transferase</keyword>
<feature type="domain" description="PTS EIIB type-1" evidence="13">
    <location>
        <begin position="421"/>
        <end position="501"/>
    </location>
</feature>
<gene>
    <name evidence="15" type="ORF">EDC91_104126</name>
</gene>
<feature type="active site" description="Phosphocysteine intermediate; for EIIB activity" evidence="11">
    <location>
        <position position="443"/>
    </location>
</feature>
<evidence type="ECO:0000256" key="11">
    <source>
        <dbReference type="PROSITE-ProRule" id="PRU00421"/>
    </source>
</evidence>
<evidence type="ECO:0000259" key="13">
    <source>
        <dbReference type="PROSITE" id="PS51098"/>
    </source>
</evidence>
<evidence type="ECO:0000256" key="6">
    <source>
        <dbReference type="ARBA" id="ARBA00022683"/>
    </source>
</evidence>
<dbReference type="GO" id="GO:0009401">
    <property type="term" value="P:phosphoenolpyruvate-dependent sugar phosphotransferase system"/>
    <property type="evidence" value="ECO:0007669"/>
    <property type="project" value="UniProtKB-KW"/>
</dbReference>
<evidence type="ECO:0000256" key="9">
    <source>
        <dbReference type="ARBA" id="ARBA00022989"/>
    </source>
</evidence>
<dbReference type="InterPro" id="IPR013013">
    <property type="entry name" value="PTS_EIIC_1"/>
</dbReference>
<evidence type="ECO:0000259" key="14">
    <source>
        <dbReference type="PROSITE" id="PS51103"/>
    </source>
</evidence>
<dbReference type="PROSITE" id="PS01035">
    <property type="entry name" value="PTS_EIIB_TYPE_1_CYS"/>
    <property type="match status" value="1"/>
</dbReference>
<evidence type="ECO:0000256" key="7">
    <source>
        <dbReference type="ARBA" id="ARBA00022692"/>
    </source>
</evidence>
<dbReference type="Pfam" id="PF02378">
    <property type="entry name" value="PTS_EIIC"/>
    <property type="match status" value="1"/>
</dbReference>
<feature type="transmembrane region" description="Helical" evidence="12">
    <location>
        <begin position="68"/>
        <end position="88"/>
    </location>
</feature>
<dbReference type="Pfam" id="PF00367">
    <property type="entry name" value="PTS_EIIB"/>
    <property type="match status" value="1"/>
</dbReference>
<evidence type="ECO:0000313" key="16">
    <source>
        <dbReference type="Proteomes" id="UP000294832"/>
    </source>
</evidence>
<evidence type="ECO:0000313" key="15">
    <source>
        <dbReference type="EMBL" id="TCN87992.1"/>
    </source>
</evidence>
<keyword evidence="10 12" id="KW-0472">Membrane</keyword>
<dbReference type="OrthoDB" id="7571469at2"/>
<dbReference type="Gene3D" id="3.30.1360.60">
    <property type="entry name" value="Glucose permease domain IIB"/>
    <property type="match status" value="1"/>
</dbReference>
<dbReference type="InterPro" id="IPR050429">
    <property type="entry name" value="PTS_Glucose_EIICBA"/>
</dbReference>
<dbReference type="GO" id="GO:0005886">
    <property type="term" value="C:plasma membrane"/>
    <property type="evidence" value="ECO:0007669"/>
    <property type="project" value="UniProtKB-SubCell"/>
</dbReference>
<keyword evidence="4" id="KW-0762">Sugar transport</keyword>
<comment type="caution">
    <text evidence="15">The sequence shown here is derived from an EMBL/GenBank/DDBJ whole genome shotgun (WGS) entry which is preliminary data.</text>
</comment>
<feature type="transmembrane region" description="Helical" evidence="12">
    <location>
        <begin position="171"/>
        <end position="188"/>
    </location>
</feature>
<dbReference type="InterPro" id="IPR018113">
    <property type="entry name" value="PTrfase_EIIB_Cys"/>
</dbReference>
<feature type="transmembrane region" description="Helical" evidence="12">
    <location>
        <begin position="95"/>
        <end position="114"/>
    </location>
</feature>
<feature type="domain" description="PTS EIIC type-1" evidence="14">
    <location>
        <begin position="20"/>
        <end position="403"/>
    </location>
</feature>
<keyword evidence="2" id="KW-0813">Transport</keyword>
<comment type="subcellular location">
    <subcellularLocation>
        <location evidence="1">Cell membrane</location>
        <topology evidence="1">Multi-pass membrane protein</topology>
    </subcellularLocation>
</comment>
<accession>A0A4R2FI65</accession>
<keyword evidence="3" id="KW-1003">Cell membrane</keyword>
<dbReference type="GO" id="GO:0090564">
    <property type="term" value="F:protein-phosphocysteine-glucose phosphotransferase system transporter activity"/>
    <property type="evidence" value="ECO:0007669"/>
    <property type="project" value="TreeGrafter"/>
</dbReference>